<keyword evidence="1" id="KW-0472">Membrane</keyword>
<keyword evidence="4" id="KW-1185">Reference proteome</keyword>
<evidence type="ECO:0000313" key="4">
    <source>
        <dbReference type="Proteomes" id="UP001580928"/>
    </source>
</evidence>
<dbReference type="EMBL" id="JBBVGT010000002">
    <property type="protein sequence ID" value="MFB5946392.1"/>
    <property type="molecule type" value="Genomic_DNA"/>
</dbReference>
<keyword evidence="1" id="KW-0812">Transmembrane</keyword>
<comment type="caution">
    <text evidence="3">The sequence shown here is derived from an EMBL/GenBank/DDBJ whole genome shotgun (WGS) entry which is preliminary data.</text>
</comment>
<organism evidence="3 4">
    <name type="scientific">Albibacterium profundi</name>
    <dbReference type="NCBI Taxonomy" id="3134906"/>
    <lineage>
        <taxon>Bacteria</taxon>
        <taxon>Pseudomonadati</taxon>
        <taxon>Bacteroidota</taxon>
        <taxon>Sphingobacteriia</taxon>
        <taxon>Sphingobacteriales</taxon>
        <taxon>Sphingobacteriaceae</taxon>
        <taxon>Albibacterium</taxon>
    </lineage>
</organism>
<accession>A0ABV5CFS9</accession>
<proteinExistence type="predicted"/>
<evidence type="ECO:0000313" key="3">
    <source>
        <dbReference type="EMBL" id="MFB5946392.1"/>
    </source>
</evidence>
<evidence type="ECO:0000256" key="1">
    <source>
        <dbReference type="SAM" id="Phobius"/>
    </source>
</evidence>
<protein>
    <submittedName>
        <fullName evidence="3">Conjugative transposon protein TraM</fullName>
    </submittedName>
</protein>
<evidence type="ECO:0000259" key="2">
    <source>
        <dbReference type="Pfam" id="PF12508"/>
    </source>
</evidence>
<dbReference type="InterPro" id="IPR055407">
    <property type="entry name" value="TraM_C"/>
</dbReference>
<reference evidence="3 4" key="1">
    <citation type="submission" date="2024-04" db="EMBL/GenBank/DDBJ databases">
        <title>Albibacterium profundi sp. nov., isolated from sediment of the Challenger Deep of Mariana Trench.</title>
        <authorList>
            <person name="Wang Y."/>
        </authorList>
    </citation>
    <scope>NUCLEOTIDE SEQUENCE [LARGE SCALE GENOMIC DNA]</scope>
    <source>
        <strain evidence="3 4">RHL897</strain>
    </source>
</reference>
<dbReference type="RefSeq" id="WP_375557898.1">
    <property type="nucleotide sequence ID" value="NZ_JBBVGT010000002.1"/>
</dbReference>
<dbReference type="Pfam" id="PF12508">
    <property type="entry name" value="Transposon_TraM"/>
    <property type="match status" value="1"/>
</dbReference>
<feature type="domain" description="Conjugative transposon TraM C-terminal" evidence="2">
    <location>
        <begin position="235"/>
        <end position="379"/>
    </location>
</feature>
<gene>
    <name evidence="3" type="primary">traM</name>
    <name evidence="3" type="ORF">WKR92_11165</name>
</gene>
<dbReference type="Proteomes" id="UP001580928">
    <property type="component" value="Unassembled WGS sequence"/>
</dbReference>
<sequence length="383" mass="42366">MKTQQSEETKRRRRFLLVLPLLVIPFVTMGFWAMGGGTGTGDFSNHKDRSSLSTELPEAKFNGQEDKDKFSLYEALERKKEEQLKAKKEDVFNSLAFRDSGQEEDPNEILINKKLQAINEELDRQAVDETDVSSAGASITKNASAGDMGADVERLENLMMSFQDTEGEDKEMAQLNVILDKILKIQNPGVSAEQTEQQAFHNADAKQMPQVRVADSTDIDAYQSNMNDHRAGNTIHAVIHETADIVSGSVIKLRLLDAIVVNDVLIPKNDFIYGVASIRDERLNIDIPSLRYKNSILTVSLSAYDLDGLEGLYIPGAITRDATKTGVNDAMQSVQLLTMDNSLSDQAANAGVQAAKGLFGKKVKQIRVKVKAGYELLLRDNNL</sequence>
<feature type="transmembrane region" description="Helical" evidence="1">
    <location>
        <begin position="15"/>
        <end position="35"/>
    </location>
</feature>
<name>A0ABV5CFS9_9SPHI</name>
<keyword evidence="1" id="KW-1133">Transmembrane helix</keyword>